<evidence type="ECO:0000313" key="1">
    <source>
        <dbReference type="EnsemblPlants" id="AUR62036650-RA:cds"/>
    </source>
</evidence>
<keyword evidence="2" id="KW-1185">Reference proteome</keyword>
<reference evidence="1" key="2">
    <citation type="submission" date="2021-03" db="UniProtKB">
        <authorList>
            <consortium name="EnsemblPlants"/>
        </authorList>
    </citation>
    <scope>IDENTIFICATION</scope>
</reference>
<dbReference type="Gramene" id="AUR62036650-RA">
    <property type="protein sequence ID" value="AUR62036650-RA:cds"/>
    <property type="gene ID" value="AUR62036650"/>
</dbReference>
<name>A0A803MWS0_CHEQI</name>
<reference evidence="1" key="1">
    <citation type="journal article" date="2017" name="Nature">
        <title>The genome of Chenopodium quinoa.</title>
        <authorList>
            <person name="Jarvis D.E."/>
            <person name="Ho Y.S."/>
            <person name="Lightfoot D.J."/>
            <person name="Schmoeckel S.M."/>
            <person name="Li B."/>
            <person name="Borm T.J.A."/>
            <person name="Ohyanagi H."/>
            <person name="Mineta K."/>
            <person name="Michell C.T."/>
            <person name="Saber N."/>
            <person name="Kharbatia N.M."/>
            <person name="Rupper R.R."/>
            <person name="Sharp A.R."/>
            <person name="Dally N."/>
            <person name="Boughton B.A."/>
            <person name="Woo Y.H."/>
            <person name="Gao G."/>
            <person name="Schijlen E.G.W.M."/>
            <person name="Guo X."/>
            <person name="Momin A.A."/>
            <person name="Negrao S."/>
            <person name="Al-Babili S."/>
            <person name="Gehring C."/>
            <person name="Roessner U."/>
            <person name="Jung C."/>
            <person name="Murphy K."/>
            <person name="Arold S.T."/>
            <person name="Gojobori T."/>
            <person name="van der Linden C.G."/>
            <person name="van Loo E.N."/>
            <person name="Jellen E.N."/>
            <person name="Maughan P.J."/>
            <person name="Tester M."/>
        </authorList>
    </citation>
    <scope>NUCLEOTIDE SEQUENCE [LARGE SCALE GENOMIC DNA]</scope>
    <source>
        <strain evidence="1">cv. PI 614886</strain>
    </source>
</reference>
<dbReference type="AlphaFoldDB" id="A0A803MWS0"/>
<proteinExistence type="predicted"/>
<sequence length="111" mass="12140">MATRSDFMGSKLLNSEFKGCAQRKLFLSRNSISTRRHLGVGLGRLPSLHTCSVGLRSSGLGKVKAIVSGDVSVTLDDEVQLSVDKVIHFFRVPLIQDNAADELLRTVQTKI</sequence>
<accession>A0A803MWS0</accession>
<protein>
    <submittedName>
        <fullName evidence="1">Uncharacterized protein</fullName>
    </submittedName>
</protein>
<evidence type="ECO:0000313" key="2">
    <source>
        <dbReference type="Proteomes" id="UP000596660"/>
    </source>
</evidence>
<dbReference type="EnsemblPlants" id="AUR62036650-RA">
    <property type="protein sequence ID" value="AUR62036650-RA:cds"/>
    <property type="gene ID" value="AUR62036650"/>
</dbReference>
<organism evidence="1 2">
    <name type="scientific">Chenopodium quinoa</name>
    <name type="common">Quinoa</name>
    <dbReference type="NCBI Taxonomy" id="63459"/>
    <lineage>
        <taxon>Eukaryota</taxon>
        <taxon>Viridiplantae</taxon>
        <taxon>Streptophyta</taxon>
        <taxon>Embryophyta</taxon>
        <taxon>Tracheophyta</taxon>
        <taxon>Spermatophyta</taxon>
        <taxon>Magnoliopsida</taxon>
        <taxon>eudicotyledons</taxon>
        <taxon>Gunneridae</taxon>
        <taxon>Pentapetalae</taxon>
        <taxon>Caryophyllales</taxon>
        <taxon>Chenopodiaceae</taxon>
        <taxon>Chenopodioideae</taxon>
        <taxon>Atripliceae</taxon>
        <taxon>Chenopodium</taxon>
    </lineage>
</organism>
<dbReference type="Proteomes" id="UP000596660">
    <property type="component" value="Unplaced"/>
</dbReference>